<evidence type="ECO:0000256" key="5">
    <source>
        <dbReference type="SAM" id="Phobius"/>
    </source>
</evidence>
<dbReference type="AlphaFoldDB" id="A0A0D3L1U8"/>
<evidence type="ECO:0000256" key="4">
    <source>
        <dbReference type="ARBA" id="ARBA00023136"/>
    </source>
</evidence>
<dbReference type="Proteomes" id="UP000013827">
    <property type="component" value="Unassembled WGS sequence"/>
</dbReference>
<feature type="transmembrane region" description="Helical" evidence="5">
    <location>
        <begin position="21"/>
        <end position="42"/>
    </location>
</feature>
<feature type="transmembrane region" description="Helical" evidence="5">
    <location>
        <begin position="91"/>
        <end position="112"/>
    </location>
</feature>
<evidence type="ECO:0000256" key="3">
    <source>
        <dbReference type="ARBA" id="ARBA00022989"/>
    </source>
</evidence>
<dbReference type="PaxDb" id="2903-EOD41983"/>
<dbReference type="InterPro" id="IPR007271">
    <property type="entry name" value="Nuc_sug_transpt"/>
</dbReference>
<name>A0A0D3L1U8_EMIH1</name>
<dbReference type="HOGENOM" id="CLU_024645_4_0_1"/>
<feature type="transmembrane region" description="Helical" evidence="5">
    <location>
        <begin position="190"/>
        <end position="210"/>
    </location>
</feature>
<reference evidence="7" key="1">
    <citation type="journal article" date="2013" name="Nature">
        <title>Pan genome of the phytoplankton Emiliania underpins its global distribution.</title>
        <authorList>
            <person name="Read B.A."/>
            <person name="Kegel J."/>
            <person name="Klute M.J."/>
            <person name="Kuo A."/>
            <person name="Lefebvre S.C."/>
            <person name="Maumus F."/>
            <person name="Mayer C."/>
            <person name="Miller J."/>
            <person name="Monier A."/>
            <person name="Salamov A."/>
            <person name="Young J."/>
            <person name="Aguilar M."/>
            <person name="Claverie J.M."/>
            <person name="Frickenhaus S."/>
            <person name="Gonzalez K."/>
            <person name="Herman E.K."/>
            <person name="Lin Y.C."/>
            <person name="Napier J."/>
            <person name="Ogata H."/>
            <person name="Sarno A.F."/>
            <person name="Shmutz J."/>
            <person name="Schroeder D."/>
            <person name="de Vargas C."/>
            <person name="Verret F."/>
            <person name="von Dassow P."/>
            <person name="Valentin K."/>
            <person name="Van de Peer Y."/>
            <person name="Wheeler G."/>
            <person name="Dacks J.B."/>
            <person name="Delwiche C.F."/>
            <person name="Dyhrman S.T."/>
            <person name="Glockner G."/>
            <person name="John U."/>
            <person name="Richards T."/>
            <person name="Worden A.Z."/>
            <person name="Zhang X."/>
            <person name="Grigoriev I.V."/>
            <person name="Allen A.E."/>
            <person name="Bidle K."/>
            <person name="Borodovsky M."/>
            <person name="Bowler C."/>
            <person name="Brownlee C."/>
            <person name="Cock J.M."/>
            <person name="Elias M."/>
            <person name="Gladyshev V.N."/>
            <person name="Groth M."/>
            <person name="Guda C."/>
            <person name="Hadaegh A."/>
            <person name="Iglesias-Rodriguez M.D."/>
            <person name="Jenkins J."/>
            <person name="Jones B.M."/>
            <person name="Lawson T."/>
            <person name="Leese F."/>
            <person name="Lindquist E."/>
            <person name="Lobanov A."/>
            <person name="Lomsadze A."/>
            <person name="Malik S.B."/>
            <person name="Marsh M.E."/>
            <person name="Mackinder L."/>
            <person name="Mock T."/>
            <person name="Mueller-Roeber B."/>
            <person name="Pagarete A."/>
            <person name="Parker M."/>
            <person name="Probert I."/>
            <person name="Quesneville H."/>
            <person name="Raines C."/>
            <person name="Rensing S.A."/>
            <person name="Riano-Pachon D.M."/>
            <person name="Richier S."/>
            <person name="Rokitta S."/>
            <person name="Shiraiwa Y."/>
            <person name="Soanes D.M."/>
            <person name="van der Giezen M."/>
            <person name="Wahlund T.M."/>
            <person name="Williams B."/>
            <person name="Wilson W."/>
            <person name="Wolfe G."/>
            <person name="Wurch L.L."/>
        </authorList>
    </citation>
    <scope>NUCLEOTIDE SEQUENCE</scope>
</reference>
<reference evidence="6" key="2">
    <citation type="submission" date="2024-10" db="UniProtKB">
        <authorList>
            <consortium name="EnsemblProtists"/>
        </authorList>
    </citation>
    <scope>IDENTIFICATION</scope>
</reference>
<comment type="subcellular location">
    <subcellularLocation>
        <location evidence="1">Membrane</location>
        <topology evidence="1">Multi-pass membrane protein</topology>
    </subcellularLocation>
</comment>
<feature type="transmembrane region" description="Helical" evidence="5">
    <location>
        <begin position="118"/>
        <end position="137"/>
    </location>
</feature>
<sequence>MLRLSLYSRLPLMDSRHAGRCCLAVIVVQNATLIVAACYSRALPGPRYLGSVAVLLTEVLKALAVVACGVYSSGSAALQAELRTVCARPPFVAAFALPAACYCLHNNLWYVAVTHLDPVTVAVGTQTKVVFAALFAVRLLGKRLGKVRWAAISLLSAGLMLVESSAPSWQRPSRAASGAADGADGGVDRARGLLALFSLCALSGLAGAGLDTS</sequence>
<evidence type="ECO:0008006" key="8">
    <source>
        <dbReference type="Google" id="ProtNLM"/>
    </source>
</evidence>
<accession>A0A0D3L1U8</accession>
<keyword evidence="7" id="KW-1185">Reference proteome</keyword>
<organism evidence="6 7">
    <name type="scientific">Emiliania huxleyi (strain CCMP1516)</name>
    <dbReference type="NCBI Taxonomy" id="280463"/>
    <lineage>
        <taxon>Eukaryota</taxon>
        <taxon>Haptista</taxon>
        <taxon>Haptophyta</taxon>
        <taxon>Prymnesiophyceae</taxon>
        <taxon>Isochrysidales</taxon>
        <taxon>Noelaerhabdaceae</taxon>
        <taxon>Emiliania</taxon>
    </lineage>
</organism>
<keyword evidence="2 5" id="KW-0812">Transmembrane</keyword>
<protein>
    <recommendedName>
        <fullName evidence="8">Sugar phosphate transporter domain-containing protein</fullName>
    </recommendedName>
</protein>
<proteinExistence type="predicted"/>
<dbReference type="EnsemblProtists" id="EOD41983">
    <property type="protein sequence ID" value="EOD41983"/>
    <property type="gene ID" value="EMIHUDRAFT_194633"/>
</dbReference>
<keyword evidence="4 5" id="KW-0472">Membrane</keyword>
<dbReference type="InterPro" id="IPR037185">
    <property type="entry name" value="EmrE-like"/>
</dbReference>
<feature type="transmembrane region" description="Helical" evidence="5">
    <location>
        <begin position="48"/>
        <end position="71"/>
    </location>
</feature>
<evidence type="ECO:0000313" key="7">
    <source>
        <dbReference type="Proteomes" id="UP000013827"/>
    </source>
</evidence>
<keyword evidence="3 5" id="KW-1133">Transmembrane helix</keyword>
<evidence type="ECO:0000256" key="2">
    <source>
        <dbReference type="ARBA" id="ARBA00022692"/>
    </source>
</evidence>
<dbReference type="OMA" id="CCLAVIV"/>
<dbReference type="eggNOG" id="KOG2234">
    <property type="taxonomic scope" value="Eukaryota"/>
</dbReference>
<dbReference type="SUPFAM" id="SSF103481">
    <property type="entry name" value="Multidrug resistance efflux transporter EmrE"/>
    <property type="match status" value="1"/>
</dbReference>
<evidence type="ECO:0000313" key="6">
    <source>
        <dbReference type="EnsemblProtists" id="EOD41983"/>
    </source>
</evidence>
<dbReference type="GeneID" id="17287253"/>
<dbReference type="GO" id="GO:0000139">
    <property type="term" value="C:Golgi membrane"/>
    <property type="evidence" value="ECO:0007669"/>
    <property type="project" value="InterPro"/>
</dbReference>
<dbReference type="STRING" id="2903.R1E329"/>
<dbReference type="PANTHER" id="PTHR10231">
    <property type="entry name" value="NUCLEOTIDE-SUGAR TRANSMEMBRANE TRANSPORTER"/>
    <property type="match status" value="1"/>
</dbReference>
<dbReference type="Pfam" id="PF04142">
    <property type="entry name" value="Nuc_sug_transp"/>
    <property type="match status" value="1"/>
</dbReference>
<dbReference type="KEGG" id="ehx:EMIHUDRAFT_194633"/>
<dbReference type="GO" id="GO:0015165">
    <property type="term" value="F:pyrimidine nucleotide-sugar transmembrane transporter activity"/>
    <property type="evidence" value="ECO:0007669"/>
    <property type="project" value="InterPro"/>
</dbReference>
<dbReference type="RefSeq" id="XP_005794412.1">
    <property type="nucleotide sequence ID" value="XM_005794355.1"/>
</dbReference>
<evidence type="ECO:0000256" key="1">
    <source>
        <dbReference type="ARBA" id="ARBA00004141"/>
    </source>
</evidence>